<gene>
    <name evidence="1" type="ORF">EZE20_03850</name>
</gene>
<keyword evidence="2" id="KW-1185">Reference proteome</keyword>
<proteinExistence type="predicted"/>
<evidence type="ECO:0000313" key="2">
    <source>
        <dbReference type="Proteomes" id="UP000295706"/>
    </source>
</evidence>
<name>A0A4R4KIM5_9BACT</name>
<dbReference type="RefSeq" id="WP_132114668.1">
    <property type="nucleotide sequence ID" value="NZ_SMJU01000002.1"/>
</dbReference>
<evidence type="ECO:0000313" key="1">
    <source>
        <dbReference type="EMBL" id="TDB68064.1"/>
    </source>
</evidence>
<accession>A0A4R4KIM5</accession>
<reference evidence="1 2" key="1">
    <citation type="submission" date="2019-02" db="EMBL/GenBank/DDBJ databases">
        <title>Arundinibacter roseus gen. nov., sp. nov., a new member of the family Cytophagaceae.</title>
        <authorList>
            <person name="Szuroczki S."/>
            <person name="Khayer B."/>
            <person name="Sproer C."/>
            <person name="Toumi M."/>
            <person name="Szabo A."/>
            <person name="Felfoldi T."/>
            <person name="Schumann P."/>
            <person name="Toth E."/>
        </authorList>
    </citation>
    <scope>NUCLEOTIDE SEQUENCE [LARGE SCALE GENOMIC DNA]</scope>
    <source>
        <strain evidence="1 2">DMA-k-7a</strain>
    </source>
</reference>
<protein>
    <submittedName>
        <fullName evidence="1">Uncharacterized protein</fullName>
    </submittedName>
</protein>
<sequence>MSHELQPLLRYLELLSVKVAKLEAEQIVARNMIGKLTATLHQAELTDIEALQRRLEYTTKLALLPSIMEGMAVLSEAEVRRYLGVEDV</sequence>
<dbReference type="Proteomes" id="UP000295706">
    <property type="component" value="Unassembled WGS sequence"/>
</dbReference>
<comment type="caution">
    <text evidence="1">The sequence shown here is derived from an EMBL/GenBank/DDBJ whole genome shotgun (WGS) entry which is preliminary data.</text>
</comment>
<dbReference type="EMBL" id="SMJU01000002">
    <property type="protein sequence ID" value="TDB68064.1"/>
    <property type="molecule type" value="Genomic_DNA"/>
</dbReference>
<dbReference type="AlphaFoldDB" id="A0A4R4KIM5"/>
<organism evidence="1 2">
    <name type="scientific">Arundinibacter roseus</name>
    <dbReference type="NCBI Taxonomy" id="2070510"/>
    <lineage>
        <taxon>Bacteria</taxon>
        <taxon>Pseudomonadati</taxon>
        <taxon>Bacteroidota</taxon>
        <taxon>Cytophagia</taxon>
        <taxon>Cytophagales</taxon>
        <taxon>Spirosomataceae</taxon>
        <taxon>Arundinibacter</taxon>
    </lineage>
</organism>